<dbReference type="EMBL" id="JACXVP010000008">
    <property type="protein sequence ID" value="KAG5589611.1"/>
    <property type="molecule type" value="Genomic_DNA"/>
</dbReference>
<evidence type="ECO:0000313" key="2">
    <source>
        <dbReference type="Proteomes" id="UP000824120"/>
    </source>
</evidence>
<dbReference type="Proteomes" id="UP000824120">
    <property type="component" value="Chromosome 8"/>
</dbReference>
<organism evidence="1 2">
    <name type="scientific">Solanum commersonii</name>
    <name type="common">Commerson's wild potato</name>
    <name type="synonym">Commerson's nightshade</name>
    <dbReference type="NCBI Taxonomy" id="4109"/>
    <lineage>
        <taxon>Eukaryota</taxon>
        <taxon>Viridiplantae</taxon>
        <taxon>Streptophyta</taxon>
        <taxon>Embryophyta</taxon>
        <taxon>Tracheophyta</taxon>
        <taxon>Spermatophyta</taxon>
        <taxon>Magnoliopsida</taxon>
        <taxon>eudicotyledons</taxon>
        <taxon>Gunneridae</taxon>
        <taxon>Pentapetalae</taxon>
        <taxon>asterids</taxon>
        <taxon>lamiids</taxon>
        <taxon>Solanales</taxon>
        <taxon>Solanaceae</taxon>
        <taxon>Solanoideae</taxon>
        <taxon>Solaneae</taxon>
        <taxon>Solanum</taxon>
    </lineage>
</organism>
<evidence type="ECO:0000313" key="1">
    <source>
        <dbReference type="EMBL" id="KAG5589611.1"/>
    </source>
</evidence>
<protein>
    <submittedName>
        <fullName evidence="1">Uncharacterized protein</fullName>
    </submittedName>
</protein>
<proteinExistence type="predicted"/>
<gene>
    <name evidence="1" type="ORF">H5410_040125</name>
</gene>
<comment type="caution">
    <text evidence="1">The sequence shown here is derived from an EMBL/GenBank/DDBJ whole genome shotgun (WGS) entry which is preliminary data.</text>
</comment>
<accession>A0A9J5XMZ7</accession>
<keyword evidence="2" id="KW-1185">Reference proteome</keyword>
<sequence>MEVPSSVEAISVILATEYWGIFLLRDRKFFPAIKVIPSEPLMQSREDTANKVLQDTGALCDC</sequence>
<name>A0A9J5XMZ7_SOLCO</name>
<dbReference type="AlphaFoldDB" id="A0A9J5XMZ7"/>
<reference evidence="1 2" key="1">
    <citation type="submission" date="2020-09" db="EMBL/GenBank/DDBJ databases">
        <title>De no assembly of potato wild relative species, Solanum commersonii.</title>
        <authorList>
            <person name="Cho K."/>
        </authorList>
    </citation>
    <scope>NUCLEOTIDE SEQUENCE [LARGE SCALE GENOMIC DNA]</scope>
    <source>
        <strain evidence="1">LZ3.2</strain>
        <tissue evidence="1">Leaf</tissue>
    </source>
</reference>